<dbReference type="AlphaFoldDB" id="A0A1D3CU07"/>
<evidence type="ECO:0000313" key="2">
    <source>
        <dbReference type="Proteomes" id="UP000095192"/>
    </source>
</evidence>
<name>A0A1D3CU07_9EIME</name>
<sequence length="157" mass="16876">MQPASHTKALPHRDRSVPLACASATQPSCPLLEAALRHAGRRSLVGRGEGKGKRRRRLRGAHSSIDLMAALYRLRVDAHRSFSVEGPPQIVFPVFALQKAWKDVGHSAGCCSGLGSDAAAAGRRPLRLLQLMELKPLAVRCSGGTRREGTNGLHGFL</sequence>
<dbReference type="VEuPathDB" id="ToxoDB:cyc_04578"/>
<dbReference type="Proteomes" id="UP000095192">
    <property type="component" value="Unassembled WGS sequence"/>
</dbReference>
<reference evidence="1 2" key="1">
    <citation type="journal article" date="2016" name="BMC Genomics">
        <title>Comparative genomics reveals Cyclospora cayetanensis possesses coccidia-like metabolism and invasion components but unique surface antigens.</title>
        <authorList>
            <person name="Liu S."/>
            <person name="Wang L."/>
            <person name="Zheng H."/>
            <person name="Xu Z."/>
            <person name="Roellig D.M."/>
            <person name="Li N."/>
            <person name="Frace M.A."/>
            <person name="Tang K."/>
            <person name="Arrowood M.J."/>
            <person name="Moss D.M."/>
            <person name="Zhang L."/>
            <person name="Feng Y."/>
            <person name="Xiao L."/>
        </authorList>
    </citation>
    <scope>NUCLEOTIDE SEQUENCE [LARGE SCALE GENOMIC DNA]</scope>
    <source>
        <strain evidence="1 2">CHN_HEN01</strain>
    </source>
</reference>
<dbReference type="InParanoid" id="A0A1D3CU07"/>
<dbReference type="EMBL" id="JROU02001965">
    <property type="protein sequence ID" value="OEH74676.1"/>
    <property type="molecule type" value="Genomic_DNA"/>
</dbReference>
<gene>
    <name evidence="1" type="ORF">cyc_04578</name>
</gene>
<accession>A0A1D3CU07</accession>
<keyword evidence="2" id="KW-1185">Reference proteome</keyword>
<organism evidence="1 2">
    <name type="scientific">Cyclospora cayetanensis</name>
    <dbReference type="NCBI Taxonomy" id="88456"/>
    <lineage>
        <taxon>Eukaryota</taxon>
        <taxon>Sar</taxon>
        <taxon>Alveolata</taxon>
        <taxon>Apicomplexa</taxon>
        <taxon>Conoidasida</taxon>
        <taxon>Coccidia</taxon>
        <taxon>Eucoccidiorida</taxon>
        <taxon>Eimeriorina</taxon>
        <taxon>Eimeriidae</taxon>
        <taxon>Cyclospora</taxon>
    </lineage>
</organism>
<proteinExistence type="predicted"/>
<comment type="caution">
    <text evidence="1">The sequence shown here is derived from an EMBL/GenBank/DDBJ whole genome shotgun (WGS) entry which is preliminary data.</text>
</comment>
<protein>
    <submittedName>
        <fullName evidence="1">Uncharacterized protein</fullName>
    </submittedName>
</protein>
<evidence type="ECO:0000313" key="1">
    <source>
        <dbReference type="EMBL" id="OEH74676.1"/>
    </source>
</evidence>